<protein>
    <submittedName>
        <fullName evidence="1">Carboxypeptidase regulatory-like domain-containing protein</fullName>
    </submittedName>
</protein>
<accession>A0A8J7MDD5</accession>
<dbReference type="GO" id="GO:0004180">
    <property type="term" value="F:carboxypeptidase activity"/>
    <property type="evidence" value="ECO:0007669"/>
    <property type="project" value="UniProtKB-KW"/>
</dbReference>
<keyword evidence="1" id="KW-0645">Protease</keyword>
<name>A0A8J7MDD5_9BACT</name>
<gene>
    <name evidence="1" type="ORF">JIN82_08305</name>
</gene>
<comment type="caution">
    <text evidence="1">The sequence shown here is derived from an EMBL/GenBank/DDBJ whole genome shotgun (WGS) entry which is preliminary data.</text>
</comment>
<proteinExistence type="predicted"/>
<dbReference type="EMBL" id="JAENIM010000039">
    <property type="protein sequence ID" value="MBK1791151.1"/>
    <property type="molecule type" value="Genomic_DNA"/>
</dbReference>
<evidence type="ECO:0000313" key="2">
    <source>
        <dbReference type="Proteomes" id="UP000624703"/>
    </source>
</evidence>
<dbReference type="Proteomes" id="UP000624703">
    <property type="component" value="Unassembled WGS sequence"/>
</dbReference>
<reference evidence="1" key="1">
    <citation type="submission" date="2021-01" db="EMBL/GenBank/DDBJ databases">
        <title>Modified the classification status of verrucomicrobia.</title>
        <authorList>
            <person name="Feng X."/>
        </authorList>
    </citation>
    <scope>NUCLEOTIDE SEQUENCE</scope>
    <source>
        <strain evidence="1">_KCTC 22039</strain>
    </source>
</reference>
<evidence type="ECO:0000313" key="1">
    <source>
        <dbReference type="EMBL" id="MBK1791151.1"/>
    </source>
</evidence>
<dbReference type="RefSeq" id="WP_200311165.1">
    <property type="nucleotide sequence ID" value="NZ_JAENIM010000039.1"/>
</dbReference>
<keyword evidence="1" id="KW-0378">Hydrolase</keyword>
<keyword evidence="1" id="KW-0121">Carboxypeptidase</keyword>
<keyword evidence="2" id="KW-1185">Reference proteome</keyword>
<sequence>MMILQPCLAAGNVAERELGYRLVGLDGEALAGADWYLDVAHAGTGKLSSQRGVSNAAGDVIFKFSEAELVGGVDMTLTTSHAKYGTQFFNLYEDGSNEEFDRELRHRIHNDRLEVRFLKPDGQPASSLRINVSKLNSFGDSPAPDYQIQRDDRKVGLLSEVTNENGVVVFKNIPRGRYYLSHNSDEYAVLAGRRIPSLRLLTGSDHTVRLIEPASIVGKLLDRDGNGRAGVMVRSLHRNNSYFVASGSAITDGQGIYELKKLRPFSHYLWVDEGSSSPAEWNYSPVQIDLLEAGETRLLADIAPASLVNFSGRVVNSVSGEVIVDVPVRVLIENKKVGVRGNLLVMSLDANGEFSALLPAGEYKVSLRGQVTREERISRVASFQGGNLAGYDPAVTNGQHFLLELGKPQQVELKLRELDDDDYLLGEVIDEHGQPVAGAEVHYHDGGYQVLPADIALSELDGSFRLKYRKSFNAGEIKLFAYDGKYCSDLIIAQAGKPASLVLKQSEPARLSGRLVDPAGSPLVNVRITCDYGQLAGMMNSSPRFYQDAQAGMTDSDGRFELIKCWPAERMRIHLKCDGYDSDSIVSPELDAGADHDLGTCMLVPSVGVISGRVLDVNGDPLAHALVRAMTYTEGRVVDEYHALSNGDGSFLLENMSGVKVQLKVKDPYQPRRAVSTASALMGAENVVLRCDGKIKK</sequence>
<organism evidence="1 2">
    <name type="scientific">Persicirhabdus sediminis</name>
    <dbReference type="NCBI Taxonomy" id="454144"/>
    <lineage>
        <taxon>Bacteria</taxon>
        <taxon>Pseudomonadati</taxon>
        <taxon>Verrucomicrobiota</taxon>
        <taxon>Verrucomicrobiia</taxon>
        <taxon>Verrucomicrobiales</taxon>
        <taxon>Verrucomicrobiaceae</taxon>
        <taxon>Persicirhabdus</taxon>
    </lineage>
</organism>
<dbReference type="AlphaFoldDB" id="A0A8J7MDD5"/>